<proteinExistence type="predicted"/>
<dbReference type="OrthoDB" id="3559580at2759"/>
<sequence>MADSSRQWTWNGVTWTWSDQHQDYYYVTQDSAGQYQYHFYKQLYAPAPEPTSPASEGSQSTGHAEAPAQGRLRVDSGTYPYSTGAYHPLTAATHDAGSSPYRGTPSANANYYAAGLAPYPVASSHGNTTGGALPHMLDLVPPQVRSSPNFIPGTPEKGEWERLDPSFYMRTGPQAQQFFRKGRVFAMLYSEAASENMARGNENDAVTIIRFGESVYSQIRRFVVVSVRHGFVKACGISTYSGRGTLKPGCKPKEHAAVYLSGSYPVTFQGEELTKEPIEIQPADSSVRITAASRVRFGKTYPIEWNVKVKDIGRVIPEHISKLITYWRMEDRDEDD</sequence>
<feature type="domain" description="DUF6590" evidence="2">
    <location>
        <begin position="176"/>
        <end position="324"/>
    </location>
</feature>
<dbReference type="PANTHER" id="PTHR35391:SF5">
    <property type="entry name" value="DUF6590 DOMAIN-CONTAINING PROTEIN"/>
    <property type="match status" value="1"/>
</dbReference>
<dbReference type="InterPro" id="IPR046497">
    <property type="entry name" value="DUF6590"/>
</dbReference>
<feature type="region of interest" description="Disordered" evidence="1">
    <location>
        <begin position="48"/>
        <end position="77"/>
    </location>
</feature>
<gene>
    <name evidence="3" type="ORF">BU26DRAFT_516650</name>
</gene>
<reference evidence="3" key="1">
    <citation type="journal article" date="2020" name="Stud. Mycol.">
        <title>101 Dothideomycetes genomes: a test case for predicting lifestyles and emergence of pathogens.</title>
        <authorList>
            <person name="Haridas S."/>
            <person name="Albert R."/>
            <person name="Binder M."/>
            <person name="Bloem J."/>
            <person name="Labutti K."/>
            <person name="Salamov A."/>
            <person name="Andreopoulos B."/>
            <person name="Baker S."/>
            <person name="Barry K."/>
            <person name="Bills G."/>
            <person name="Bluhm B."/>
            <person name="Cannon C."/>
            <person name="Castanera R."/>
            <person name="Culley D."/>
            <person name="Daum C."/>
            <person name="Ezra D."/>
            <person name="Gonzalez J."/>
            <person name="Henrissat B."/>
            <person name="Kuo A."/>
            <person name="Liang C."/>
            <person name="Lipzen A."/>
            <person name="Lutzoni F."/>
            <person name="Magnuson J."/>
            <person name="Mondo S."/>
            <person name="Nolan M."/>
            <person name="Ohm R."/>
            <person name="Pangilinan J."/>
            <person name="Park H.-J."/>
            <person name="Ramirez L."/>
            <person name="Alfaro M."/>
            <person name="Sun H."/>
            <person name="Tritt A."/>
            <person name="Yoshinaga Y."/>
            <person name="Zwiers L.-H."/>
            <person name="Turgeon B."/>
            <person name="Goodwin S."/>
            <person name="Spatafora J."/>
            <person name="Crous P."/>
            <person name="Grigoriev I."/>
        </authorList>
    </citation>
    <scope>NUCLEOTIDE SEQUENCE</scope>
    <source>
        <strain evidence="3">CBS 122368</strain>
    </source>
</reference>
<accession>A0A6A6IQ82</accession>
<dbReference type="Pfam" id="PF20233">
    <property type="entry name" value="DUF6590"/>
    <property type="match status" value="1"/>
</dbReference>
<evidence type="ECO:0000313" key="4">
    <source>
        <dbReference type="Proteomes" id="UP000800094"/>
    </source>
</evidence>
<evidence type="ECO:0000259" key="2">
    <source>
        <dbReference type="Pfam" id="PF20233"/>
    </source>
</evidence>
<dbReference type="RefSeq" id="XP_033686926.1">
    <property type="nucleotide sequence ID" value="XM_033828377.1"/>
</dbReference>
<dbReference type="GeneID" id="54581707"/>
<organism evidence="3 4">
    <name type="scientific">Trematosphaeria pertusa</name>
    <dbReference type="NCBI Taxonomy" id="390896"/>
    <lineage>
        <taxon>Eukaryota</taxon>
        <taxon>Fungi</taxon>
        <taxon>Dikarya</taxon>
        <taxon>Ascomycota</taxon>
        <taxon>Pezizomycotina</taxon>
        <taxon>Dothideomycetes</taxon>
        <taxon>Pleosporomycetidae</taxon>
        <taxon>Pleosporales</taxon>
        <taxon>Massarineae</taxon>
        <taxon>Trematosphaeriaceae</taxon>
        <taxon>Trematosphaeria</taxon>
    </lineage>
</organism>
<name>A0A6A6IQ82_9PLEO</name>
<evidence type="ECO:0000313" key="3">
    <source>
        <dbReference type="EMBL" id="KAF2251922.1"/>
    </source>
</evidence>
<dbReference type="AlphaFoldDB" id="A0A6A6IQ82"/>
<protein>
    <recommendedName>
        <fullName evidence="2">DUF6590 domain-containing protein</fullName>
    </recommendedName>
</protein>
<keyword evidence="4" id="KW-1185">Reference proteome</keyword>
<dbReference type="Proteomes" id="UP000800094">
    <property type="component" value="Unassembled WGS sequence"/>
</dbReference>
<evidence type="ECO:0000256" key="1">
    <source>
        <dbReference type="SAM" id="MobiDB-lite"/>
    </source>
</evidence>
<dbReference type="PANTHER" id="PTHR35391">
    <property type="entry name" value="C2H2-TYPE DOMAIN-CONTAINING PROTEIN-RELATED"/>
    <property type="match status" value="1"/>
</dbReference>
<dbReference type="EMBL" id="ML987192">
    <property type="protein sequence ID" value="KAF2251922.1"/>
    <property type="molecule type" value="Genomic_DNA"/>
</dbReference>